<name>A0A8R2FB40_ACYPI</name>
<evidence type="ECO:0000313" key="1">
    <source>
        <dbReference type="EnsemblMetazoa" id="XP_008184568.1"/>
    </source>
</evidence>
<dbReference type="GeneID" id="103309844"/>
<dbReference type="KEGG" id="api:103309844"/>
<organism evidence="1 2">
    <name type="scientific">Acyrthosiphon pisum</name>
    <name type="common">Pea aphid</name>
    <dbReference type="NCBI Taxonomy" id="7029"/>
    <lineage>
        <taxon>Eukaryota</taxon>
        <taxon>Metazoa</taxon>
        <taxon>Ecdysozoa</taxon>
        <taxon>Arthropoda</taxon>
        <taxon>Hexapoda</taxon>
        <taxon>Insecta</taxon>
        <taxon>Pterygota</taxon>
        <taxon>Neoptera</taxon>
        <taxon>Paraneoptera</taxon>
        <taxon>Hemiptera</taxon>
        <taxon>Sternorrhyncha</taxon>
        <taxon>Aphidomorpha</taxon>
        <taxon>Aphidoidea</taxon>
        <taxon>Aphididae</taxon>
        <taxon>Macrosiphini</taxon>
        <taxon>Acyrthosiphon</taxon>
    </lineage>
</organism>
<evidence type="ECO:0000313" key="2">
    <source>
        <dbReference type="Proteomes" id="UP000007819"/>
    </source>
</evidence>
<reference evidence="1" key="2">
    <citation type="submission" date="2022-06" db="UniProtKB">
        <authorList>
            <consortium name="EnsemblMetazoa"/>
        </authorList>
    </citation>
    <scope>IDENTIFICATION</scope>
</reference>
<proteinExistence type="predicted"/>
<dbReference type="PANTHER" id="PTHR10492">
    <property type="match status" value="1"/>
</dbReference>
<sequence length="172" mass="19598">MLLHEIRGPTSFSDLKTVNGIFHNTFQSACNVLGLLEGDNHWNNTLNEAFLSDSPSKLRELFTVMLVFCQLSDPLTLWDTHKNNLSEDIIRQMDRYLQGDADQKDEAHIKWLIQIEDAVLAVGGQSISSYGLPQPTRTENNFENIVYQREINYDLNTLAKVVVSNEDLLTNE</sequence>
<dbReference type="AlphaFoldDB" id="A0A8R2FB40"/>
<protein>
    <submittedName>
        <fullName evidence="1">Uncharacterized protein</fullName>
    </submittedName>
</protein>
<dbReference type="Proteomes" id="UP000007819">
    <property type="component" value="Chromosome X"/>
</dbReference>
<reference evidence="2" key="1">
    <citation type="submission" date="2010-06" db="EMBL/GenBank/DDBJ databases">
        <authorList>
            <person name="Jiang H."/>
            <person name="Abraham K."/>
            <person name="Ali S."/>
            <person name="Alsbrooks S.L."/>
            <person name="Anim B.N."/>
            <person name="Anosike U.S."/>
            <person name="Attaway T."/>
            <person name="Bandaranaike D.P."/>
            <person name="Battles P.K."/>
            <person name="Bell S.N."/>
            <person name="Bell A.V."/>
            <person name="Beltran B."/>
            <person name="Bickham C."/>
            <person name="Bustamante Y."/>
            <person name="Caleb T."/>
            <person name="Canada A."/>
            <person name="Cardenas V."/>
            <person name="Carter K."/>
            <person name="Chacko J."/>
            <person name="Chandrabose M.N."/>
            <person name="Chavez D."/>
            <person name="Chavez A."/>
            <person name="Chen L."/>
            <person name="Chu H.-S."/>
            <person name="Claassen K.J."/>
            <person name="Cockrell R."/>
            <person name="Collins M."/>
            <person name="Cooper J.A."/>
            <person name="Cree A."/>
            <person name="Curry S.M."/>
            <person name="Da Y."/>
            <person name="Dao M.D."/>
            <person name="Das B."/>
            <person name="Davila M.-L."/>
            <person name="Davy-Carroll L."/>
            <person name="Denson S."/>
            <person name="Dinh H."/>
            <person name="Ebong V.E."/>
            <person name="Edwards J.R."/>
            <person name="Egan A."/>
            <person name="El-Daye J."/>
            <person name="Escobedo L."/>
            <person name="Fernandez S."/>
            <person name="Fernando P.R."/>
            <person name="Flagg N."/>
            <person name="Forbes L.D."/>
            <person name="Fowler R.G."/>
            <person name="Fu Q."/>
            <person name="Gabisi R.A."/>
            <person name="Ganer J."/>
            <person name="Garbino Pronczuk A."/>
            <person name="Garcia R.M."/>
            <person name="Garner T."/>
            <person name="Garrett T.E."/>
            <person name="Gonzalez D.A."/>
            <person name="Hamid H."/>
            <person name="Hawkins E.S."/>
            <person name="Hirani K."/>
            <person name="Hogues M.E."/>
            <person name="Hollins B."/>
            <person name="Hsiao C.-H."/>
            <person name="Jabil R."/>
            <person name="James M.L."/>
            <person name="Jhangiani S.N."/>
            <person name="Johnson B."/>
            <person name="Johnson Q."/>
            <person name="Joshi V."/>
            <person name="Kalu J.B."/>
            <person name="Kam C."/>
            <person name="Kashfia A."/>
            <person name="Keebler J."/>
            <person name="Kisamo H."/>
            <person name="Kovar C.L."/>
            <person name="Lago L.A."/>
            <person name="Lai C.-Y."/>
            <person name="Laidlaw J."/>
            <person name="Lara F."/>
            <person name="Le T.-K."/>
            <person name="Lee S.L."/>
            <person name="Legall F.H."/>
            <person name="Lemon S.J."/>
            <person name="Lewis L.R."/>
            <person name="Li B."/>
            <person name="Liu Y."/>
            <person name="Liu Y.-S."/>
            <person name="Lopez J."/>
            <person name="Lozado R.J."/>
            <person name="Lu J."/>
            <person name="Madu R.C."/>
            <person name="Maheshwari M."/>
            <person name="Maheshwari R."/>
            <person name="Malloy K."/>
            <person name="Martinez E."/>
            <person name="Mathew T."/>
            <person name="Mercado I.C."/>
            <person name="Mercado C."/>
            <person name="Meyer B."/>
            <person name="Montgomery K."/>
            <person name="Morgan M.B."/>
            <person name="Munidasa M."/>
            <person name="Nazareth L.V."/>
            <person name="Nelson J."/>
            <person name="Ng B.M."/>
            <person name="Nguyen N.B."/>
            <person name="Nguyen P.Q."/>
            <person name="Nguyen T."/>
            <person name="Obregon M."/>
            <person name="Okwuonu G.O."/>
            <person name="Onwere C.G."/>
            <person name="Orozco G."/>
            <person name="Parra A."/>
            <person name="Patel S."/>
            <person name="Patil S."/>
            <person name="Perez A."/>
            <person name="Perez Y."/>
            <person name="Pham C."/>
            <person name="Primus E.L."/>
            <person name="Pu L.-L."/>
            <person name="Puazo M."/>
            <person name="Qin X."/>
            <person name="Quiroz J.B."/>
            <person name="Reese J."/>
            <person name="Richards S."/>
            <person name="Rives C.M."/>
            <person name="Robberts R."/>
            <person name="Ruiz S.J."/>
            <person name="Ruiz M.J."/>
            <person name="Santibanez J."/>
            <person name="Schneider B.W."/>
            <person name="Sisson I."/>
            <person name="Smith M."/>
            <person name="Sodergren E."/>
            <person name="Song X.-Z."/>
            <person name="Song B.B."/>
            <person name="Summersgill H."/>
            <person name="Thelus R."/>
            <person name="Thornton R.D."/>
            <person name="Trejos Z.Y."/>
            <person name="Usmani K."/>
            <person name="Vattathil S."/>
            <person name="Villasana D."/>
            <person name="Walker D.L."/>
            <person name="Wang S."/>
            <person name="Wang K."/>
            <person name="White C.S."/>
            <person name="Williams A.C."/>
            <person name="Williamson J."/>
            <person name="Wilson K."/>
            <person name="Woghiren I.O."/>
            <person name="Woodworth J.R."/>
            <person name="Worley K.C."/>
            <person name="Wright R.A."/>
            <person name="Wu W."/>
            <person name="Young L."/>
            <person name="Zhang L."/>
            <person name="Zhang J."/>
            <person name="Zhu Y."/>
            <person name="Muzny D.M."/>
            <person name="Weinstock G."/>
            <person name="Gibbs R.A."/>
        </authorList>
    </citation>
    <scope>NUCLEOTIDE SEQUENCE [LARGE SCALE GENOMIC DNA]</scope>
    <source>
        <strain evidence="2">LSR1</strain>
    </source>
</reference>
<keyword evidence="2" id="KW-1185">Reference proteome</keyword>
<accession>A0A8R2FB40</accession>
<dbReference type="OrthoDB" id="8190113at2759"/>
<dbReference type="EnsemblMetazoa" id="XM_008186346.1">
    <property type="protein sequence ID" value="XP_008184568.1"/>
    <property type="gene ID" value="LOC103309844"/>
</dbReference>
<dbReference type="RefSeq" id="XP_008184568.1">
    <property type="nucleotide sequence ID" value="XM_008186346.1"/>
</dbReference>